<dbReference type="AlphaFoldDB" id="A0A937RJZ4"/>
<evidence type="ECO:0000256" key="1">
    <source>
        <dbReference type="SAM" id="SignalP"/>
    </source>
</evidence>
<dbReference type="Gene3D" id="3.40.190.10">
    <property type="entry name" value="Periplasmic binding protein-like II"/>
    <property type="match status" value="1"/>
</dbReference>
<name>A0A937RJZ4_9ACTN</name>
<evidence type="ECO:0000313" key="3">
    <source>
        <dbReference type="Proteomes" id="UP000604475"/>
    </source>
</evidence>
<keyword evidence="3" id="KW-1185">Reference proteome</keyword>
<dbReference type="InterPro" id="IPR006059">
    <property type="entry name" value="SBP"/>
</dbReference>
<keyword evidence="1" id="KW-0732">Signal</keyword>
<proteinExistence type="predicted"/>
<dbReference type="RefSeq" id="WP_203007194.1">
    <property type="nucleotide sequence ID" value="NZ_JADWYU010000073.1"/>
</dbReference>
<dbReference type="InterPro" id="IPR050490">
    <property type="entry name" value="Bact_solute-bd_prot1"/>
</dbReference>
<dbReference type="EMBL" id="JAEACQ010000163">
    <property type="protein sequence ID" value="MBL7627788.1"/>
    <property type="molecule type" value="Genomic_DNA"/>
</dbReference>
<dbReference type="PROSITE" id="PS51257">
    <property type="entry name" value="PROKAR_LIPOPROTEIN"/>
    <property type="match status" value="1"/>
</dbReference>
<evidence type="ECO:0000313" key="2">
    <source>
        <dbReference type="EMBL" id="MBL7627788.1"/>
    </source>
</evidence>
<gene>
    <name evidence="2" type="ORF">I7412_11525</name>
</gene>
<dbReference type="PANTHER" id="PTHR43649">
    <property type="entry name" value="ARABINOSE-BINDING PROTEIN-RELATED"/>
    <property type="match status" value="1"/>
</dbReference>
<dbReference type="Pfam" id="PF13416">
    <property type="entry name" value="SBP_bac_8"/>
    <property type="match status" value="1"/>
</dbReference>
<feature type="signal peptide" evidence="1">
    <location>
        <begin position="1"/>
        <end position="24"/>
    </location>
</feature>
<dbReference type="PANTHER" id="PTHR43649:SF12">
    <property type="entry name" value="DIACETYLCHITOBIOSE BINDING PROTEIN DASA"/>
    <property type="match status" value="1"/>
</dbReference>
<dbReference type="Proteomes" id="UP000604475">
    <property type="component" value="Unassembled WGS sequence"/>
</dbReference>
<feature type="chain" id="PRO_5039545990" evidence="1">
    <location>
        <begin position="25"/>
        <end position="462"/>
    </location>
</feature>
<accession>A0A937RJZ4</accession>
<reference evidence="2" key="1">
    <citation type="submission" date="2020-12" db="EMBL/GenBank/DDBJ databases">
        <title>Genomic characterization of non-nitrogen-fixing Frankia strains.</title>
        <authorList>
            <person name="Carlos-Shanley C."/>
            <person name="Guerra T."/>
            <person name="Hahn D."/>
        </authorList>
    </citation>
    <scope>NUCLEOTIDE SEQUENCE</scope>
    <source>
        <strain evidence="2">CN6</strain>
    </source>
</reference>
<dbReference type="CDD" id="cd14748">
    <property type="entry name" value="PBP2_UgpB"/>
    <property type="match status" value="1"/>
</dbReference>
<comment type="caution">
    <text evidence="2">The sequence shown here is derived from an EMBL/GenBank/DDBJ whole genome shotgun (WGS) entry which is preliminary data.</text>
</comment>
<sequence>MARPRLARAAVGLALLSTLVAACATGGSSAGDGAPADAAAGAAATIPELGPDQKVTITFESYNLANTGTWKPVIEGLLADFAKEHPNITVKAQPPQSASAGDFVGSIKTQALAGNPPDVAQITFNALDFAATALRAKPIDTLVGKDALAGAFGGEHPFAPAAKPLGDLDGHTYAMPYVFSTPVLWINATLFKAAGLDPANPPKTWDEVKAAALAIKEKAGKDGVYLDCTTKAAGDWCFQSLVRSNGGQVISDDRRTLAFGDDAAVGAVEMAADLYESGATPNFSQAQAMDAFAKGNLGMILETSALQGMFIGGAQSAGWELTAAAEPGFGSKPAVPTNSGSGLSIFSNDPAKQRAGWELIKFLTSEHAYTEISSKIGYLPLRTSLVDDPAYLKPWADEHPLIRPNLDQLTRLQPWVSFPGNGYQQITDLMMSAAESAIYQGKDPKTAMADAARQATDLLPKT</sequence>
<protein>
    <submittedName>
        <fullName evidence="2">ABC transporter substrate-binding protein</fullName>
    </submittedName>
</protein>
<dbReference type="SUPFAM" id="SSF53850">
    <property type="entry name" value="Periplasmic binding protein-like II"/>
    <property type="match status" value="1"/>
</dbReference>
<organism evidence="2 3">
    <name type="scientific">Frankia nepalensis</name>
    <dbReference type="NCBI Taxonomy" id="1836974"/>
    <lineage>
        <taxon>Bacteria</taxon>
        <taxon>Bacillati</taxon>
        <taxon>Actinomycetota</taxon>
        <taxon>Actinomycetes</taxon>
        <taxon>Frankiales</taxon>
        <taxon>Frankiaceae</taxon>
        <taxon>Frankia</taxon>
    </lineage>
</organism>